<comment type="caution">
    <text evidence="7">The sequence shown here is derived from an EMBL/GenBank/DDBJ whole genome shotgun (WGS) entry which is preliminary data.</text>
</comment>
<evidence type="ECO:0000259" key="6">
    <source>
        <dbReference type="PROSITE" id="PS50893"/>
    </source>
</evidence>
<name>A0ABS9AJH2_9GAMM</name>
<gene>
    <name evidence="7" type="ORF">HOP51_17445</name>
</gene>
<dbReference type="Gene3D" id="3.40.50.300">
    <property type="entry name" value="P-loop containing nucleotide triphosphate hydrolases"/>
    <property type="match status" value="1"/>
</dbReference>
<dbReference type="Pfam" id="PF00005">
    <property type="entry name" value="ABC_tran"/>
    <property type="match status" value="1"/>
</dbReference>
<evidence type="ECO:0000256" key="2">
    <source>
        <dbReference type="ARBA" id="ARBA00022741"/>
    </source>
</evidence>
<comment type="function">
    <text evidence="5">Part of the ABC transporter complex HmuTUV involved in hemin import. Responsible for energy coupling to the transport system.</text>
</comment>
<feature type="domain" description="ABC transporter" evidence="6">
    <location>
        <begin position="2"/>
        <end position="240"/>
    </location>
</feature>
<dbReference type="SMART" id="SM00382">
    <property type="entry name" value="AAA"/>
    <property type="match status" value="1"/>
</dbReference>
<dbReference type="NCBIfam" id="NF010068">
    <property type="entry name" value="PRK13548.1"/>
    <property type="match status" value="1"/>
</dbReference>
<dbReference type="GO" id="GO:0005524">
    <property type="term" value="F:ATP binding"/>
    <property type="evidence" value="ECO:0007669"/>
    <property type="project" value="UniProtKB-KW"/>
</dbReference>
<keyword evidence="1" id="KW-0813">Transport</keyword>
<dbReference type="InterPro" id="IPR003593">
    <property type="entry name" value="AAA+_ATPase"/>
</dbReference>
<evidence type="ECO:0000256" key="3">
    <source>
        <dbReference type="ARBA" id="ARBA00022840"/>
    </source>
</evidence>
<organism evidence="7 8">
    <name type="scientific">Billgrantia zhangzhouensis</name>
    <dbReference type="NCBI Taxonomy" id="2733481"/>
    <lineage>
        <taxon>Bacteria</taxon>
        <taxon>Pseudomonadati</taxon>
        <taxon>Pseudomonadota</taxon>
        <taxon>Gammaproteobacteria</taxon>
        <taxon>Oceanospirillales</taxon>
        <taxon>Halomonadaceae</taxon>
        <taxon>Billgrantia</taxon>
    </lineage>
</organism>
<dbReference type="InterPro" id="IPR027417">
    <property type="entry name" value="P-loop_NTPase"/>
</dbReference>
<dbReference type="EMBL" id="JABFTT010000014">
    <property type="protein sequence ID" value="MCE8021884.1"/>
    <property type="molecule type" value="Genomic_DNA"/>
</dbReference>
<keyword evidence="4" id="KW-1278">Translocase</keyword>
<proteinExistence type="predicted"/>
<sequence length="263" mass="28350">MLEAKALSLTKGGKTLLSDIDLCLKPGEFLAVLGPNGAGKSTLMHCLSGAERRATGQLRMDGHDPACLDAATLARQRAVLEQSPRVSAPYSVEALVQLGTPRELPTDEIAALTEQAIDLLDLSALRHRSVLQLSGGEQHRTHMARIMVQLWAGQRLGGGCYLLVDEPTASLDLQHQITVLRAARQAALQGCGVLAILHDLSLAASVADRILLLKAGRIMALGSPRDVLTRQRLEALYGLPLQVQQRDNVLTVTPDYSRCWSTT</sequence>
<dbReference type="SUPFAM" id="SSF52540">
    <property type="entry name" value="P-loop containing nucleoside triphosphate hydrolases"/>
    <property type="match status" value="1"/>
</dbReference>
<keyword evidence="2" id="KW-0547">Nucleotide-binding</keyword>
<dbReference type="CDD" id="cd03214">
    <property type="entry name" value="ABC_Iron-Siderophores_B12_Hemin"/>
    <property type="match status" value="1"/>
</dbReference>
<accession>A0ABS9AJH2</accession>
<keyword evidence="8" id="KW-1185">Reference proteome</keyword>
<dbReference type="PROSITE" id="PS50893">
    <property type="entry name" value="ABC_TRANSPORTER_2"/>
    <property type="match status" value="1"/>
</dbReference>
<evidence type="ECO:0000313" key="7">
    <source>
        <dbReference type="EMBL" id="MCE8021884.1"/>
    </source>
</evidence>
<evidence type="ECO:0000313" key="8">
    <source>
        <dbReference type="Proteomes" id="UP001320122"/>
    </source>
</evidence>
<keyword evidence="3 7" id="KW-0067">ATP-binding</keyword>
<dbReference type="PANTHER" id="PTHR42794">
    <property type="entry name" value="HEMIN IMPORT ATP-BINDING PROTEIN HMUV"/>
    <property type="match status" value="1"/>
</dbReference>
<dbReference type="RefSeq" id="WP_234275206.1">
    <property type="nucleotide sequence ID" value="NZ_JABFTT010000014.1"/>
</dbReference>
<reference evidence="7 8" key="1">
    <citation type="journal article" date="2021" name="Front. Microbiol.">
        <title>Aerobic Denitrification and Heterotrophic Sulfur Oxidation in the Genus Halomonas Revealed by Six Novel Species Characterizations and Genome-Based Analysis.</title>
        <authorList>
            <person name="Wang L."/>
            <person name="Shao Z."/>
        </authorList>
    </citation>
    <scope>NUCLEOTIDE SEQUENCE [LARGE SCALE GENOMIC DNA]</scope>
    <source>
        <strain evidence="7 8">MCCC 1A11036</strain>
    </source>
</reference>
<dbReference type="InterPro" id="IPR003439">
    <property type="entry name" value="ABC_transporter-like_ATP-bd"/>
</dbReference>
<dbReference type="Proteomes" id="UP001320122">
    <property type="component" value="Unassembled WGS sequence"/>
</dbReference>
<evidence type="ECO:0000256" key="1">
    <source>
        <dbReference type="ARBA" id="ARBA00022448"/>
    </source>
</evidence>
<protein>
    <submittedName>
        <fullName evidence="7">Heme ABC transporter ATP-binding protein</fullName>
    </submittedName>
</protein>
<dbReference type="PANTHER" id="PTHR42794:SF1">
    <property type="entry name" value="HEMIN IMPORT ATP-BINDING PROTEIN HMUV"/>
    <property type="match status" value="1"/>
</dbReference>
<evidence type="ECO:0000256" key="5">
    <source>
        <dbReference type="ARBA" id="ARBA00037066"/>
    </source>
</evidence>
<evidence type="ECO:0000256" key="4">
    <source>
        <dbReference type="ARBA" id="ARBA00022967"/>
    </source>
</evidence>